<feature type="compositionally biased region" description="Polar residues" evidence="1">
    <location>
        <begin position="72"/>
        <end position="82"/>
    </location>
</feature>
<proteinExistence type="predicted"/>
<dbReference type="Pfam" id="PF12802">
    <property type="entry name" value="MarR_2"/>
    <property type="match status" value="1"/>
</dbReference>
<evidence type="ECO:0000259" key="2">
    <source>
        <dbReference type="Pfam" id="PF12802"/>
    </source>
</evidence>
<feature type="region of interest" description="Disordered" evidence="1">
    <location>
        <begin position="32"/>
        <end position="142"/>
    </location>
</feature>
<dbReference type="GO" id="GO:0003700">
    <property type="term" value="F:DNA-binding transcription factor activity"/>
    <property type="evidence" value="ECO:0007669"/>
    <property type="project" value="InterPro"/>
</dbReference>
<dbReference type="EMBL" id="JAHLKM010000022">
    <property type="protein sequence ID" value="MCQ4334319.1"/>
    <property type="molecule type" value="Genomic_DNA"/>
</dbReference>
<feature type="compositionally biased region" description="Acidic residues" evidence="1">
    <location>
        <begin position="94"/>
        <end position="106"/>
    </location>
</feature>
<organism evidence="3 4">
    <name type="scientific">Natronomonas aquatica</name>
    <dbReference type="NCBI Taxonomy" id="2841590"/>
    <lineage>
        <taxon>Archaea</taxon>
        <taxon>Methanobacteriati</taxon>
        <taxon>Methanobacteriota</taxon>
        <taxon>Stenosarchaea group</taxon>
        <taxon>Halobacteria</taxon>
        <taxon>Halobacteriales</taxon>
        <taxon>Natronomonadaceae</taxon>
        <taxon>Natronomonas</taxon>
    </lineage>
</organism>
<protein>
    <submittedName>
        <fullName evidence="3">Winged helix-turn-helix transcriptional regulator</fullName>
    </submittedName>
</protein>
<feature type="compositionally biased region" description="Acidic residues" evidence="1">
    <location>
        <begin position="56"/>
        <end position="68"/>
    </location>
</feature>
<name>A0A9R1D5F6_9EURY</name>
<keyword evidence="4" id="KW-1185">Reference proteome</keyword>
<gene>
    <name evidence="3" type="ORF">KM295_12700</name>
</gene>
<dbReference type="Gene3D" id="1.10.10.10">
    <property type="entry name" value="Winged helix-like DNA-binding domain superfamily/Winged helix DNA-binding domain"/>
    <property type="match status" value="1"/>
</dbReference>
<comment type="caution">
    <text evidence="3">The sequence shown here is derived from an EMBL/GenBank/DDBJ whole genome shotgun (WGS) entry which is preliminary data.</text>
</comment>
<feature type="domain" description="HTH marR-type" evidence="2">
    <location>
        <begin position="116"/>
        <end position="157"/>
    </location>
</feature>
<dbReference type="Proteomes" id="UP001139494">
    <property type="component" value="Unassembled WGS sequence"/>
</dbReference>
<dbReference type="SUPFAM" id="SSF46785">
    <property type="entry name" value="Winged helix' DNA-binding domain"/>
    <property type="match status" value="1"/>
</dbReference>
<accession>A0A9R1D5F6</accession>
<evidence type="ECO:0000313" key="4">
    <source>
        <dbReference type="Proteomes" id="UP001139494"/>
    </source>
</evidence>
<reference evidence="3" key="1">
    <citation type="journal article" date="2023" name="Front. Microbiol.">
        <title>Genomic-based phylogenetic and metabolic analyses of the genus Natronomonas, and description of Natronomonas aquatica sp. nov.</title>
        <authorList>
            <person name="Garcia-Roldan A."/>
            <person name="Duran-Viseras A."/>
            <person name="de la Haba R.R."/>
            <person name="Corral P."/>
            <person name="Sanchez-Porro C."/>
            <person name="Ventosa A."/>
        </authorList>
    </citation>
    <scope>NUCLEOTIDE SEQUENCE</scope>
    <source>
        <strain evidence="3">F2-12</strain>
    </source>
</reference>
<feature type="region of interest" description="Disordered" evidence="1">
    <location>
        <begin position="179"/>
        <end position="216"/>
    </location>
</feature>
<feature type="compositionally biased region" description="Low complexity" evidence="1">
    <location>
        <begin position="179"/>
        <end position="203"/>
    </location>
</feature>
<sequence>MRHRQILDVAAEHPDTSIDELATMVPSATTELVERVLEEHGDPAADDDQSTTATESDPETTEQVDDPEAGSTADTTPSSGPTETDESGATPTDADGDLDADTDAEAGPEVSVSPDDLSEKQRDVLDAIAERPEATQREIGDRLGVSATTVGNRANSIEGFEWSERRQFVEVLLGEPASAVASADGSSDTAADATETTPANAEESSTKGEDTDTPGDLEAKLEALDERVAELEAATERTAERPETVFEDPELVHRIVHACLNSEAISEAEELRILKELLG</sequence>
<evidence type="ECO:0000313" key="3">
    <source>
        <dbReference type="EMBL" id="MCQ4334319.1"/>
    </source>
</evidence>
<dbReference type="InterPro" id="IPR036388">
    <property type="entry name" value="WH-like_DNA-bd_sf"/>
</dbReference>
<dbReference type="AlphaFoldDB" id="A0A9R1D5F6"/>
<feature type="compositionally biased region" description="Basic and acidic residues" evidence="1">
    <location>
        <begin position="117"/>
        <end position="141"/>
    </location>
</feature>
<feature type="compositionally biased region" description="Basic and acidic residues" evidence="1">
    <location>
        <begin position="32"/>
        <end position="43"/>
    </location>
</feature>
<dbReference type="InterPro" id="IPR036390">
    <property type="entry name" value="WH_DNA-bd_sf"/>
</dbReference>
<dbReference type="InterPro" id="IPR000835">
    <property type="entry name" value="HTH_MarR-typ"/>
</dbReference>
<evidence type="ECO:0000256" key="1">
    <source>
        <dbReference type="SAM" id="MobiDB-lite"/>
    </source>
</evidence>